<dbReference type="EMBL" id="HF935619">
    <property type="protein sequence ID" value="CCX11453.1"/>
    <property type="molecule type" value="Genomic_DNA"/>
</dbReference>
<reference evidence="1 2" key="1">
    <citation type="journal article" date="2013" name="PLoS Genet.">
        <title>The genome and development-dependent transcriptomes of Pyronema confluens: a window into fungal evolution.</title>
        <authorList>
            <person name="Traeger S."/>
            <person name="Altegoer F."/>
            <person name="Freitag M."/>
            <person name="Gabaldon T."/>
            <person name="Kempken F."/>
            <person name="Kumar A."/>
            <person name="Marcet-Houben M."/>
            <person name="Poggeler S."/>
            <person name="Stajich J.E."/>
            <person name="Nowrousian M."/>
        </authorList>
    </citation>
    <scope>NUCLEOTIDE SEQUENCE [LARGE SCALE GENOMIC DNA]</scope>
    <source>
        <strain evidence="2">CBS 100304</strain>
        <tissue evidence="1">Vegetative mycelium</tissue>
    </source>
</reference>
<accession>U4L5J9</accession>
<sequence>MMEPRTAVRTIDLVRPVLNWAHQSFYNLDRPLRDCRHRRTVQSTGSSAQFDSTCDSRVLAALELLEVDRQVSLDQ</sequence>
<name>U4L5J9_PYROM</name>
<evidence type="ECO:0000313" key="1">
    <source>
        <dbReference type="EMBL" id="CCX11453.1"/>
    </source>
</evidence>
<proteinExistence type="predicted"/>
<dbReference type="Proteomes" id="UP000018144">
    <property type="component" value="Unassembled WGS sequence"/>
</dbReference>
<dbReference type="AlphaFoldDB" id="U4L5J9"/>
<organism evidence="1 2">
    <name type="scientific">Pyronema omphalodes (strain CBS 100304)</name>
    <name type="common">Pyronema confluens</name>
    <dbReference type="NCBI Taxonomy" id="1076935"/>
    <lineage>
        <taxon>Eukaryota</taxon>
        <taxon>Fungi</taxon>
        <taxon>Dikarya</taxon>
        <taxon>Ascomycota</taxon>
        <taxon>Pezizomycotina</taxon>
        <taxon>Pezizomycetes</taxon>
        <taxon>Pezizales</taxon>
        <taxon>Pyronemataceae</taxon>
        <taxon>Pyronema</taxon>
    </lineage>
</organism>
<protein>
    <submittedName>
        <fullName evidence="1">Uncharacterized protein</fullName>
    </submittedName>
</protein>
<keyword evidence="2" id="KW-1185">Reference proteome</keyword>
<evidence type="ECO:0000313" key="2">
    <source>
        <dbReference type="Proteomes" id="UP000018144"/>
    </source>
</evidence>
<gene>
    <name evidence="1" type="ORF">PCON_11047</name>
</gene>